<gene>
    <name evidence="1" type="ORF">LOAG_11203</name>
</gene>
<dbReference type="AlphaFoldDB" id="A0A1S0TPW4"/>
<name>A0A1S0TPW4_LOALO</name>
<protein>
    <submittedName>
        <fullName evidence="1">Uncharacterized protein</fullName>
    </submittedName>
</protein>
<dbReference type="RefSeq" id="XP_003146777.1">
    <property type="nucleotide sequence ID" value="XM_003146729.1"/>
</dbReference>
<organism evidence="1">
    <name type="scientific">Loa loa</name>
    <name type="common">Eye worm</name>
    <name type="synonym">Filaria loa</name>
    <dbReference type="NCBI Taxonomy" id="7209"/>
    <lineage>
        <taxon>Eukaryota</taxon>
        <taxon>Metazoa</taxon>
        <taxon>Ecdysozoa</taxon>
        <taxon>Nematoda</taxon>
        <taxon>Chromadorea</taxon>
        <taxon>Rhabditida</taxon>
        <taxon>Spirurina</taxon>
        <taxon>Spiruromorpha</taxon>
        <taxon>Filarioidea</taxon>
        <taxon>Onchocercidae</taxon>
        <taxon>Loa</taxon>
    </lineage>
</organism>
<proteinExistence type="predicted"/>
<dbReference type="CTD" id="9948659"/>
<dbReference type="GeneID" id="9948659"/>
<accession>A0A1S0TPW4</accession>
<sequence length="111" mass="12598">MSSCIRKVCLSTYSTECGTCTALTAPAIAPLTLHSHITHHVLALAYTPMRTDKQTDIPIHPYIQQIRTCIDIHIHIINTPTRTDTDRIPPVLNSLRNRYVIDGRILVYYNQ</sequence>
<dbReference type="EMBL" id="JH712141">
    <property type="protein sequence ID" value="EFO17292.1"/>
    <property type="molecule type" value="Genomic_DNA"/>
</dbReference>
<reference evidence="1" key="1">
    <citation type="submission" date="2012-04" db="EMBL/GenBank/DDBJ databases">
        <title>The Genome Sequence of Loa loa.</title>
        <authorList>
            <consortium name="The Broad Institute Genome Sequencing Platform"/>
            <consortium name="Broad Institute Genome Sequencing Center for Infectious Disease"/>
            <person name="Nutman T.B."/>
            <person name="Fink D.L."/>
            <person name="Russ C."/>
            <person name="Young S."/>
            <person name="Zeng Q."/>
            <person name="Gargeya S."/>
            <person name="Alvarado L."/>
            <person name="Berlin A."/>
            <person name="Chapman S.B."/>
            <person name="Chen Z."/>
            <person name="Freedman E."/>
            <person name="Gellesch M."/>
            <person name="Goldberg J."/>
            <person name="Griggs A."/>
            <person name="Gujja S."/>
            <person name="Heilman E.R."/>
            <person name="Heiman D."/>
            <person name="Howarth C."/>
            <person name="Mehta T."/>
            <person name="Neiman D."/>
            <person name="Pearson M."/>
            <person name="Roberts A."/>
            <person name="Saif S."/>
            <person name="Shea T."/>
            <person name="Shenoy N."/>
            <person name="Sisk P."/>
            <person name="Stolte C."/>
            <person name="Sykes S."/>
            <person name="White J."/>
            <person name="Yandava C."/>
            <person name="Haas B."/>
            <person name="Henn M.R."/>
            <person name="Nusbaum C."/>
            <person name="Birren B."/>
        </authorList>
    </citation>
    <scope>NUCLEOTIDE SEQUENCE [LARGE SCALE GENOMIC DNA]</scope>
</reference>
<evidence type="ECO:0000313" key="1">
    <source>
        <dbReference type="EMBL" id="EFO17292.1"/>
    </source>
</evidence>
<dbReference type="KEGG" id="loa:LOAG_11203"/>
<dbReference type="InParanoid" id="A0A1S0TPW4"/>